<organism evidence="2 3">
    <name type="scientific">Bacillus pumilus</name>
    <name type="common">Bacillus mesentericus</name>
    <dbReference type="NCBI Taxonomy" id="1408"/>
    <lineage>
        <taxon>Bacteria</taxon>
        <taxon>Bacillati</taxon>
        <taxon>Bacillota</taxon>
        <taxon>Bacilli</taxon>
        <taxon>Bacillales</taxon>
        <taxon>Bacillaceae</taxon>
        <taxon>Bacillus</taxon>
    </lineage>
</organism>
<sequence>MGNFQVKRNKESKGQNYLEQTTSVSKLTENQSSDNHMRQQIKKWTTFYRLNTHRFVEHYFGIDLFLFQKILLYFMNINTYFMLVAARGLSKSFMIAIFACARCVLYPNTKVVIASGVKKQAKLIITEKIEKELMQYPNLSREIKQIRSSSNEAMVVFHNGSTIEAVTSNENSRGYRGNILILEEFRMIDENVLKTVLKPFLNVYRQPPYLKKEKYRHLTEENIEVYISSAHYTSNWMWKSMQAARDAMLKGRDTMIFSLDYLTSIYHGLLSKERIDKDRESSDFDEISFTMEYENLMYGQNSNALYKLDDITKNRTLKKPFYPISNIEYSTQKQKRKEKLKDGEIRILSVDVALMGGDANDNTVITCMRLLPNGDKYQRKVPYIETLEGNHTEDQAIRIKQLFEDFQASYVALDTHGNGMSVYDALAKVNYDEERDIEYEAWCAFNDEEMRKRAKTPNPLPVVFSIKGNTKLNHEIASALRVNLQSSNIELLISEIEGSDFLSDKSSYKNAVIEDKVRMKTPYIQTTLLVNELVNLNHEIVGGFIKIKEKSGKRKDRYSSLAYGNYLARYLESERLTKDNFDEEDDLVYF</sequence>
<dbReference type="InterPro" id="IPR027417">
    <property type="entry name" value="P-loop_NTPase"/>
</dbReference>
<proteinExistence type="predicted"/>
<protein>
    <submittedName>
        <fullName evidence="2">Terminase</fullName>
    </submittedName>
</protein>
<keyword evidence="1" id="KW-1133">Transmembrane helix</keyword>
<accession>A0AAD0HN64</accession>
<reference evidence="2 3" key="1">
    <citation type="submission" date="2018-02" db="EMBL/GenBank/DDBJ databases">
        <title>The complete genome of two Bacillus pumilus strains from Cuatro Cienegas, Coahuila, Mexico.</title>
        <authorList>
            <person name="Zarza E."/>
            <person name="Alcaraz L.D."/>
            <person name="Aguilar-Salinas B."/>
            <person name="Islas A."/>
            <person name="Olmedo-Alvarez G."/>
        </authorList>
    </citation>
    <scope>NUCLEOTIDE SEQUENCE [LARGE SCALE GENOMIC DNA]</scope>
    <source>
        <strain evidence="2 3">145</strain>
    </source>
</reference>
<keyword evidence="1" id="KW-0812">Transmembrane</keyword>
<dbReference type="Gene3D" id="3.30.420.240">
    <property type="match status" value="1"/>
</dbReference>
<gene>
    <name evidence="2" type="ORF">C5695_10840</name>
</gene>
<dbReference type="RefSeq" id="WP_117730733.1">
    <property type="nucleotide sequence ID" value="NZ_CP027116.1"/>
</dbReference>
<keyword evidence="1" id="KW-0472">Membrane</keyword>
<dbReference type="AlphaFoldDB" id="A0AAD0HN64"/>
<evidence type="ECO:0000256" key="1">
    <source>
        <dbReference type="SAM" id="Phobius"/>
    </source>
</evidence>
<evidence type="ECO:0000313" key="2">
    <source>
        <dbReference type="EMBL" id="AVM24305.1"/>
    </source>
</evidence>
<evidence type="ECO:0000313" key="3">
    <source>
        <dbReference type="Proteomes" id="UP000264960"/>
    </source>
</evidence>
<dbReference type="Pfam" id="PF03237">
    <property type="entry name" value="Terminase_6N"/>
    <property type="match status" value="1"/>
</dbReference>
<dbReference type="EMBL" id="CP027116">
    <property type="protein sequence ID" value="AVM24305.1"/>
    <property type="molecule type" value="Genomic_DNA"/>
</dbReference>
<dbReference type="Gene3D" id="3.40.50.300">
    <property type="entry name" value="P-loop containing nucleotide triphosphate hydrolases"/>
    <property type="match status" value="1"/>
</dbReference>
<dbReference type="Proteomes" id="UP000264960">
    <property type="component" value="Chromosome"/>
</dbReference>
<name>A0AAD0HN64_BACPU</name>
<feature type="transmembrane region" description="Helical" evidence="1">
    <location>
        <begin position="70"/>
        <end position="89"/>
    </location>
</feature>